<evidence type="ECO:0000256" key="5">
    <source>
        <dbReference type="ARBA" id="ARBA00023136"/>
    </source>
</evidence>
<keyword evidence="3 6" id="KW-0812">Transmembrane</keyword>
<comment type="caution">
    <text evidence="8">The sequence shown here is derived from an EMBL/GenBank/DDBJ whole genome shotgun (WGS) entry which is preliminary data.</text>
</comment>
<feature type="transmembrane region" description="Helical" evidence="6">
    <location>
        <begin position="139"/>
        <end position="161"/>
    </location>
</feature>
<feature type="transmembrane region" description="Helical" evidence="6">
    <location>
        <begin position="115"/>
        <end position="133"/>
    </location>
</feature>
<dbReference type="Gene3D" id="1.20.1250.20">
    <property type="entry name" value="MFS general substrate transporter like domains"/>
    <property type="match status" value="2"/>
</dbReference>
<feature type="transmembrane region" description="Helical" evidence="6">
    <location>
        <begin position="275"/>
        <end position="301"/>
    </location>
</feature>
<evidence type="ECO:0000259" key="7">
    <source>
        <dbReference type="PROSITE" id="PS50850"/>
    </source>
</evidence>
<organism evidence="8 9">
    <name type="scientific">Colletotrichum plurivorum</name>
    <dbReference type="NCBI Taxonomy" id="2175906"/>
    <lineage>
        <taxon>Eukaryota</taxon>
        <taxon>Fungi</taxon>
        <taxon>Dikarya</taxon>
        <taxon>Ascomycota</taxon>
        <taxon>Pezizomycotina</taxon>
        <taxon>Sordariomycetes</taxon>
        <taxon>Hypocreomycetidae</taxon>
        <taxon>Glomerellales</taxon>
        <taxon>Glomerellaceae</taxon>
        <taxon>Colletotrichum</taxon>
        <taxon>Colletotrichum orchidearum species complex</taxon>
    </lineage>
</organism>
<evidence type="ECO:0000313" key="9">
    <source>
        <dbReference type="Proteomes" id="UP000654918"/>
    </source>
</evidence>
<dbReference type="SUPFAM" id="SSF103473">
    <property type="entry name" value="MFS general substrate transporter"/>
    <property type="match status" value="1"/>
</dbReference>
<dbReference type="Proteomes" id="UP000654918">
    <property type="component" value="Unassembled WGS sequence"/>
</dbReference>
<dbReference type="PANTHER" id="PTHR43791">
    <property type="entry name" value="PERMEASE-RELATED"/>
    <property type="match status" value="1"/>
</dbReference>
<reference evidence="8" key="1">
    <citation type="journal article" date="2020" name="Phytopathology">
        <title>Genome Sequence Resources of Colletotrichum truncatum, C. plurivorum, C. musicola, and C. sojae: Four Species Pathogenic to Soybean (Glycine max).</title>
        <authorList>
            <person name="Rogerio F."/>
            <person name="Boufleur T.R."/>
            <person name="Ciampi-Guillardi M."/>
            <person name="Sukno S.A."/>
            <person name="Thon M.R."/>
            <person name="Massola Junior N.S."/>
            <person name="Baroncelli R."/>
        </authorList>
    </citation>
    <scope>NUCLEOTIDE SEQUENCE</scope>
    <source>
        <strain evidence="8">LFN00145</strain>
    </source>
</reference>
<keyword evidence="9" id="KW-1185">Reference proteome</keyword>
<name>A0A8H6KGE0_9PEZI</name>
<dbReference type="PANTHER" id="PTHR43791:SF24">
    <property type="entry name" value="NICOTINIC ACID PLASMA MEMBRANE TRANSPORTER"/>
    <property type="match status" value="1"/>
</dbReference>
<dbReference type="AlphaFoldDB" id="A0A8H6KGE0"/>
<evidence type="ECO:0000256" key="4">
    <source>
        <dbReference type="ARBA" id="ARBA00022989"/>
    </source>
</evidence>
<feature type="transmembrane region" description="Helical" evidence="6">
    <location>
        <begin position="433"/>
        <end position="453"/>
    </location>
</feature>
<keyword evidence="5 6" id="KW-0472">Membrane</keyword>
<protein>
    <submittedName>
        <fullName evidence="8">Major facilitator superfamily transporter</fullName>
    </submittedName>
</protein>
<feature type="transmembrane region" description="Helical" evidence="6">
    <location>
        <begin position="313"/>
        <end position="333"/>
    </location>
</feature>
<evidence type="ECO:0000256" key="1">
    <source>
        <dbReference type="ARBA" id="ARBA00004141"/>
    </source>
</evidence>
<dbReference type="InterPro" id="IPR036259">
    <property type="entry name" value="MFS_trans_sf"/>
</dbReference>
<dbReference type="GO" id="GO:0022857">
    <property type="term" value="F:transmembrane transporter activity"/>
    <property type="evidence" value="ECO:0007669"/>
    <property type="project" value="InterPro"/>
</dbReference>
<accession>A0A8H6KGE0</accession>
<comment type="subcellular location">
    <subcellularLocation>
        <location evidence="1">Membrane</location>
        <topology evidence="1">Multi-pass membrane protein</topology>
    </subcellularLocation>
</comment>
<dbReference type="PROSITE" id="PS50850">
    <property type="entry name" value="MFS"/>
    <property type="match status" value="1"/>
</dbReference>
<evidence type="ECO:0000256" key="2">
    <source>
        <dbReference type="ARBA" id="ARBA00022448"/>
    </source>
</evidence>
<dbReference type="Pfam" id="PF07690">
    <property type="entry name" value="MFS_1"/>
    <property type="match status" value="1"/>
</dbReference>
<dbReference type="GO" id="GO:0016020">
    <property type="term" value="C:membrane"/>
    <property type="evidence" value="ECO:0007669"/>
    <property type="project" value="UniProtKB-SubCell"/>
</dbReference>
<sequence>MEAHLDNQKDLAALDVTDSAKHSPDAEAVQIDPIIEKAALRKFDKFLLPVAFLFLLLSSLDRSNIGNARVFGFDEDIGLQGRQFGDINTLFFVTFILFETPWVMAVKRFGPNRALGTALIAWSACTLATGFIHNYGGAIACRMLLGACEAGVSPSFAYIFSTIYDRSSTAKRIAMGNICNTVAGAFGGLFAYGIQMMGKQRGIAAWRWLFIIEGSVTLVAGGIGWLFLPSSPETAWYLTKEEKHAMVLRKQRNATYRGEDGLDKKWIKVAFKDPFIYVAGAAFFTSSVAITGFTIFLPTIIKGLGYESLKVNYMTIPVYVAGAISLLAQAYYSDKVHRRAPFLVGSAVPIAAGYLICVGTSNAAAGYFGMFLLASGELPLASVAITWVATNLMPDSKRSVALPVFYSIGNMSGLVSSQLYPTYHAPRYVMGNALSAGLEVVFVGFVVAAWLLLRRRNAEKDRLAAEGATTNGLEGDMALGFKYCL</sequence>
<feature type="transmembrane region" description="Helical" evidence="6">
    <location>
        <begin position="173"/>
        <end position="194"/>
    </location>
</feature>
<gene>
    <name evidence="8" type="ORF">CPLU01_06990</name>
</gene>
<dbReference type="FunFam" id="1.20.1250.20:FF:000018">
    <property type="entry name" value="MFS transporter permease"/>
    <property type="match status" value="1"/>
</dbReference>
<evidence type="ECO:0000313" key="8">
    <source>
        <dbReference type="EMBL" id="KAF6831054.1"/>
    </source>
</evidence>
<feature type="transmembrane region" description="Helical" evidence="6">
    <location>
        <begin position="85"/>
        <end position="103"/>
    </location>
</feature>
<evidence type="ECO:0000256" key="6">
    <source>
        <dbReference type="SAM" id="Phobius"/>
    </source>
</evidence>
<dbReference type="EMBL" id="WIGO01000086">
    <property type="protein sequence ID" value="KAF6831054.1"/>
    <property type="molecule type" value="Genomic_DNA"/>
</dbReference>
<proteinExistence type="predicted"/>
<evidence type="ECO:0000256" key="3">
    <source>
        <dbReference type="ARBA" id="ARBA00022692"/>
    </source>
</evidence>
<keyword evidence="4 6" id="KW-1133">Transmembrane helix</keyword>
<dbReference type="FunFam" id="1.20.1250.20:FF:000013">
    <property type="entry name" value="MFS general substrate transporter"/>
    <property type="match status" value="1"/>
</dbReference>
<feature type="transmembrane region" description="Helical" evidence="6">
    <location>
        <begin position="206"/>
        <end position="228"/>
    </location>
</feature>
<keyword evidence="2" id="KW-0813">Transport</keyword>
<feature type="transmembrane region" description="Helical" evidence="6">
    <location>
        <begin position="367"/>
        <end position="388"/>
    </location>
</feature>
<dbReference type="InterPro" id="IPR020846">
    <property type="entry name" value="MFS_dom"/>
</dbReference>
<feature type="domain" description="Major facilitator superfamily (MFS) profile" evidence="7">
    <location>
        <begin position="47"/>
        <end position="456"/>
    </location>
</feature>
<dbReference type="InterPro" id="IPR011701">
    <property type="entry name" value="MFS"/>
</dbReference>
<feature type="transmembrane region" description="Helical" evidence="6">
    <location>
        <begin position="340"/>
        <end position="361"/>
    </location>
</feature>